<evidence type="ECO:0000313" key="1">
    <source>
        <dbReference type="EMBL" id="GBM34495.1"/>
    </source>
</evidence>
<accession>A0A4Y2F340</accession>
<name>A0A4Y2F340_ARAVE</name>
<dbReference type="EMBL" id="BGPR01248573">
    <property type="protein sequence ID" value="GBM34495.1"/>
    <property type="molecule type" value="Genomic_DNA"/>
</dbReference>
<evidence type="ECO:0000313" key="2">
    <source>
        <dbReference type="Proteomes" id="UP000499080"/>
    </source>
</evidence>
<reference evidence="1 2" key="1">
    <citation type="journal article" date="2019" name="Sci. Rep.">
        <title>Orb-weaving spider Araneus ventricosus genome elucidates the spidroin gene catalogue.</title>
        <authorList>
            <person name="Kono N."/>
            <person name="Nakamura H."/>
            <person name="Ohtoshi R."/>
            <person name="Moran D.A.P."/>
            <person name="Shinohara A."/>
            <person name="Yoshida Y."/>
            <person name="Fujiwara M."/>
            <person name="Mori M."/>
            <person name="Tomita M."/>
            <person name="Arakawa K."/>
        </authorList>
    </citation>
    <scope>NUCLEOTIDE SEQUENCE [LARGE SCALE GENOMIC DNA]</scope>
</reference>
<keyword evidence="2" id="KW-1185">Reference proteome</keyword>
<dbReference type="Proteomes" id="UP000499080">
    <property type="component" value="Unassembled WGS sequence"/>
</dbReference>
<organism evidence="1 2">
    <name type="scientific">Araneus ventricosus</name>
    <name type="common">Orbweaver spider</name>
    <name type="synonym">Epeira ventricosa</name>
    <dbReference type="NCBI Taxonomy" id="182803"/>
    <lineage>
        <taxon>Eukaryota</taxon>
        <taxon>Metazoa</taxon>
        <taxon>Ecdysozoa</taxon>
        <taxon>Arthropoda</taxon>
        <taxon>Chelicerata</taxon>
        <taxon>Arachnida</taxon>
        <taxon>Araneae</taxon>
        <taxon>Araneomorphae</taxon>
        <taxon>Entelegynae</taxon>
        <taxon>Araneoidea</taxon>
        <taxon>Araneidae</taxon>
        <taxon>Araneus</taxon>
    </lineage>
</organism>
<proteinExistence type="predicted"/>
<comment type="caution">
    <text evidence="1">The sequence shown here is derived from an EMBL/GenBank/DDBJ whole genome shotgun (WGS) entry which is preliminary data.</text>
</comment>
<gene>
    <name evidence="1" type="ORF">AVEN_14717_1</name>
</gene>
<sequence length="105" mass="11492">MVLSPFKQYYDGPYPVFIRRENIFCLDIIGKQVSTSFDRCTPAFLLKADDVAQLPELENQTSHPSVKPTSTASTPTVSAFQFSRSGVRSLSKVGIVATGRGMCSV</sequence>
<dbReference type="AlphaFoldDB" id="A0A4Y2F340"/>
<protein>
    <submittedName>
        <fullName evidence="1">Uncharacterized protein</fullName>
    </submittedName>
</protein>